<evidence type="ECO:0000313" key="2">
    <source>
        <dbReference type="EMBL" id="MDO1446377.1"/>
    </source>
</evidence>
<dbReference type="InterPro" id="IPR026444">
    <property type="entry name" value="Secre_tail"/>
</dbReference>
<sequence length="879" mass="94641">MNHYLPSAGSLQKLLIRFLILLLWLLTTFAHRGNSQVPSIVWDKTIGGSQADRLGSVQQTNDGGYILGGYSESDAGFDKSQNQKGDGDYWIVKLNASGNKQWDRTIGAKGEIIQDVVVQQTSDGGYIVGGTANADAGFDKSEDRKGGEADYWVVKLDASGNKQWDKTIGGNDNDFFSIVRQTADGGYILGGFSLSGAGFDKSENPKSFSDYWIVKLDAAGNKKWDKTIGGSGGGSSMADIWQTSDGGYILGGSSTSNAGGDKSENLRGGLSDGGDFWVVKLDASAKKQWDKTIGGNDFENLRSIQQTANGGYILGGFSTSKTGFDKSENSKGGHDYWIVKLNANGSKAWDKTIGGSKNDQLSSLQQTADGGYILQGASDSPSGMDKTDNPKGGLGRPDYWVVKLDPSGKKQWDKTIGGNDSEFVSLAQQSIQQTADGGYILGGSSFSGAGFDKTESARGFSDYWVVKLSPEKLEANARITSFTLVNADTEAYVGELKTGDKLSLAALGNPLLTVQANTVPNAIDKVVFELSRPAMPTLLRTERTLPYTLYGDGLKAGITDYWGEYAKPGQYTLKATPYWRRKPGNSYSVTFQVIGDLPPALRVNFGKSNTPTPEGWSKDYGLPFGVKGNYTYGWKRRDNGSPVDLSVKGTLPGNGRWRPLPSDLLLATLLHMQGNDVRNFNGTPVESFWEVAVENGEYQVTVSVGDGSIWTTLEAHSINVEGKSAIHRFFPQGAEGSISRFKQATVRVKVTDGYLTLDADGGTNTKINYVIVQPLFSTNGIANDNERASLQQITASPNPFSQALTLQVDGMQGQVTVVMHDVRGNIVYQASQEISQNGTDAGIGLLNLDVSAMSLQSGLYTIRLTSQDGNSAWLKVIKY</sequence>
<dbReference type="PANTHER" id="PTHR42754">
    <property type="entry name" value="ENDOGLUCANASE"/>
    <property type="match status" value="1"/>
</dbReference>
<accession>A0ABT8R2Q2</accession>
<dbReference type="RefSeq" id="WP_302037183.1">
    <property type="nucleotide sequence ID" value="NZ_JAUKPO010000004.1"/>
</dbReference>
<comment type="caution">
    <text evidence="2">The sequence shown here is derived from an EMBL/GenBank/DDBJ whole genome shotgun (WGS) entry which is preliminary data.</text>
</comment>
<feature type="region of interest" description="Disordered" evidence="1">
    <location>
        <begin position="372"/>
        <end position="397"/>
    </location>
</feature>
<dbReference type="Proteomes" id="UP001168528">
    <property type="component" value="Unassembled WGS sequence"/>
</dbReference>
<keyword evidence="3" id="KW-1185">Reference proteome</keyword>
<dbReference type="PANTHER" id="PTHR42754:SF1">
    <property type="entry name" value="LIPOPROTEIN"/>
    <property type="match status" value="1"/>
</dbReference>
<dbReference type="EMBL" id="JAUKPO010000004">
    <property type="protein sequence ID" value="MDO1446377.1"/>
    <property type="molecule type" value="Genomic_DNA"/>
</dbReference>
<protein>
    <submittedName>
        <fullName evidence="2">T9SS type A sorting domain-containing protein</fullName>
    </submittedName>
</protein>
<dbReference type="SUPFAM" id="SSF49785">
    <property type="entry name" value="Galactose-binding domain-like"/>
    <property type="match status" value="1"/>
</dbReference>
<name>A0ABT8R2Q2_9BACT</name>
<evidence type="ECO:0000313" key="3">
    <source>
        <dbReference type="Proteomes" id="UP001168528"/>
    </source>
</evidence>
<dbReference type="Gene3D" id="2.60.120.430">
    <property type="entry name" value="Galactose-binding lectin"/>
    <property type="match status" value="1"/>
</dbReference>
<reference evidence="2" key="1">
    <citation type="submission" date="2023-07" db="EMBL/GenBank/DDBJ databases">
        <title>The genome sequence of Rhodocytophaga aerolata KACC 12507.</title>
        <authorList>
            <person name="Zhang X."/>
        </authorList>
    </citation>
    <scope>NUCLEOTIDE SEQUENCE</scope>
    <source>
        <strain evidence="2">KACC 12507</strain>
    </source>
</reference>
<dbReference type="InterPro" id="IPR008979">
    <property type="entry name" value="Galactose-bd-like_sf"/>
</dbReference>
<proteinExistence type="predicted"/>
<dbReference type="NCBIfam" id="TIGR04183">
    <property type="entry name" value="Por_Secre_tail"/>
    <property type="match status" value="1"/>
</dbReference>
<evidence type="ECO:0000256" key="1">
    <source>
        <dbReference type="SAM" id="MobiDB-lite"/>
    </source>
</evidence>
<organism evidence="2 3">
    <name type="scientific">Rhodocytophaga aerolata</name>
    <dbReference type="NCBI Taxonomy" id="455078"/>
    <lineage>
        <taxon>Bacteria</taxon>
        <taxon>Pseudomonadati</taxon>
        <taxon>Bacteroidota</taxon>
        <taxon>Cytophagia</taxon>
        <taxon>Cytophagales</taxon>
        <taxon>Rhodocytophagaceae</taxon>
        <taxon>Rhodocytophaga</taxon>
    </lineage>
</organism>
<gene>
    <name evidence="2" type="ORF">Q0590_08965</name>
</gene>